<gene>
    <name evidence="2" type="ORF">QDQ28_14290</name>
</gene>
<protein>
    <submittedName>
        <fullName evidence="2">Uncharacterized protein</fullName>
    </submittedName>
</protein>
<reference evidence="2" key="1">
    <citation type="submission" date="2023-04" db="EMBL/GenBank/DDBJ databases">
        <title>Epidemiological investigation of Clostridium perfringens isolated from cattle.</title>
        <authorList>
            <person name="Tian R."/>
        </authorList>
    </citation>
    <scope>NUCLEOTIDE SEQUENCE</scope>
    <source>
        <strain evidence="2">ZWCP172</strain>
    </source>
</reference>
<organism evidence="2 3">
    <name type="scientific">Clostridium perfringens</name>
    <dbReference type="NCBI Taxonomy" id="1502"/>
    <lineage>
        <taxon>Bacteria</taxon>
        <taxon>Bacillati</taxon>
        <taxon>Bacillota</taxon>
        <taxon>Clostridia</taxon>
        <taxon>Eubacteriales</taxon>
        <taxon>Clostridiaceae</taxon>
        <taxon>Clostridium</taxon>
    </lineage>
</organism>
<evidence type="ECO:0000313" key="2">
    <source>
        <dbReference type="EMBL" id="MDH2337345.1"/>
    </source>
</evidence>
<comment type="caution">
    <text evidence="2">The sequence shown here is derived from an EMBL/GenBank/DDBJ whole genome shotgun (WGS) entry which is preliminary data.</text>
</comment>
<accession>A0AAP4A8X4</accession>
<sequence length="227" mass="27437">MEEYLKDIKEEVKKYQGEELGKLLRNVLNSSIFYERLRVHIFCSENDKWYSSLTIFNESDLDKIENPTLLNSKIMRVEPLNQMTYKIDIEKNYEQEILFEREKLNDLEARYKKLMEEKTKILDELESLETGNKILKTQNKKLREQLVLIEKEKIEEKNSYGFFNAEYCRSTGKPMFKNKKEYEPFSKHFLSKSRCNKIKQPVKDGEYIFAFYRCQNGYAPLYYRENE</sequence>
<evidence type="ECO:0000256" key="1">
    <source>
        <dbReference type="SAM" id="Coils"/>
    </source>
</evidence>
<keyword evidence="1" id="KW-0175">Coiled coil</keyword>
<dbReference type="RefSeq" id="WP_279858309.1">
    <property type="nucleotide sequence ID" value="NZ_JARVUX010000012.1"/>
</dbReference>
<feature type="coiled-coil region" evidence="1">
    <location>
        <begin position="90"/>
        <end position="159"/>
    </location>
</feature>
<proteinExistence type="predicted"/>
<dbReference type="AlphaFoldDB" id="A0AAP4A8X4"/>
<dbReference type="Proteomes" id="UP001222958">
    <property type="component" value="Unassembled WGS sequence"/>
</dbReference>
<name>A0AAP4A8X4_CLOPF</name>
<dbReference type="EMBL" id="JARVUX010000012">
    <property type="protein sequence ID" value="MDH2337345.1"/>
    <property type="molecule type" value="Genomic_DNA"/>
</dbReference>
<evidence type="ECO:0000313" key="3">
    <source>
        <dbReference type="Proteomes" id="UP001222958"/>
    </source>
</evidence>